<comment type="caution">
    <text evidence="3">The sequence shown here is derived from an EMBL/GenBank/DDBJ whole genome shotgun (WGS) entry which is preliminary data.</text>
</comment>
<evidence type="ECO:0000256" key="2">
    <source>
        <dbReference type="SAM" id="Phobius"/>
    </source>
</evidence>
<protein>
    <recommendedName>
        <fullName evidence="5">PH domain-containing protein</fullName>
    </recommendedName>
</protein>
<evidence type="ECO:0000313" key="3">
    <source>
        <dbReference type="EMBL" id="KAH3677234.1"/>
    </source>
</evidence>
<dbReference type="AlphaFoldDB" id="A0A9P8PTY0"/>
<accession>A0A9P8PTY0</accession>
<dbReference type="Pfam" id="PF13430">
    <property type="entry name" value="DUF4112"/>
    <property type="match status" value="1"/>
</dbReference>
<keyword evidence="4" id="KW-1185">Reference proteome</keyword>
<dbReference type="PANTHER" id="PTHR35519:SF2">
    <property type="entry name" value="PH DOMAIN PROTEIN"/>
    <property type="match status" value="1"/>
</dbReference>
<dbReference type="Proteomes" id="UP000769528">
    <property type="component" value="Unassembled WGS sequence"/>
</dbReference>
<feature type="transmembrane region" description="Helical" evidence="2">
    <location>
        <begin position="129"/>
        <end position="149"/>
    </location>
</feature>
<keyword evidence="2" id="KW-0472">Membrane</keyword>
<evidence type="ECO:0000256" key="1">
    <source>
        <dbReference type="SAM" id="MobiDB-lite"/>
    </source>
</evidence>
<organism evidence="3 4">
    <name type="scientific">Wickerhamomyces mucosus</name>
    <dbReference type="NCBI Taxonomy" id="1378264"/>
    <lineage>
        <taxon>Eukaryota</taxon>
        <taxon>Fungi</taxon>
        <taxon>Dikarya</taxon>
        <taxon>Ascomycota</taxon>
        <taxon>Saccharomycotina</taxon>
        <taxon>Saccharomycetes</taxon>
        <taxon>Phaffomycetales</taxon>
        <taxon>Wickerhamomycetaceae</taxon>
        <taxon>Wickerhamomyces</taxon>
    </lineage>
</organism>
<feature type="transmembrane region" description="Helical" evidence="2">
    <location>
        <begin position="86"/>
        <end position="109"/>
    </location>
</feature>
<reference evidence="3" key="2">
    <citation type="submission" date="2021-01" db="EMBL/GenBank/DDBJ databases">
        <authorList>
            <person name="Schikora-Tamarit M.A."/>
        </authorList>
    </citation>
    <scope>NUCLEOTIDE SEQUENCE</scope>
    <source>
        <strain evidence="3">CBS6341</strain>
    </source>
</reference>
<dbReference type="InterPro" id="IPR025187">
    <property type="entry name" value="DUF4112"/>
</dbReference>
<dbReference type="EMBL" id="JAEUBF010000544">
    <property type="protein sequence ID" value="KAH3677234.1"/>
    <property type="molecule type" value="Genomic_DNA"/>
</dbReference>
<feature type="compositionally biased region" description="Low complexity" evidence="1">
    <location>
        <begin position="217"/>
        <end position="226"/>
    </location>
</feature>
<dbReference type="OrthoDB" id="2103474at2759"/>
<dbReference type="PANTHER" id="PTHR35519">
    <property type="entry name" value="MEMBRANE PROTEINS"/>
    <property type="match status" value="1"/>
</dbReference>
<evidence type="ECO:0000313" key="4">
    <source>
        <dbReference type="Proteomes" id="UP000769528"/>
    </source>
</evidence>
<gene>
    <name evidence="3" type="ORF">WICMUC_001815</name>
</gene>
<keyword evidence="2" id="KW-0812">Transmembrane</keyword>
<proteinExistence type="predicted"/>
<keyword evidence="2" id="KW-1133">Transmembrane helix</keyword>
<reference evidence="3" key="1">
    <citation type="journal article" date="2021" name="Open Biol.">
        <title>Shared evolutionary footprints suggest mitochondrial oxidative damage underlies multiple complex I losses in fungi.</title>
        <authorList>
            <person name="Schikora-Tamarit M.A."/>
            <person name="Marcet-Houben M."/>
            <person name="Nosek J."/>
            <person name="Gabaldon T."/>
        </authorList>
    </citation>
    <scope>NUCLEOTIDE SEQUENCE</scope>
    <source>
        <strain evidence="3">CBS6341</strain>
    </source>
</reference>
<name>A0A9P8PTY0_9ASCO</name>
<feature type="compositionally biased region" description="Basic and acidic residues" evidence="1">
    <location>
        <begin position="236"/>
        <end position="253"/>
    </location>
</feature>
<sequence length="253" mass="29584">MGLLNWAIKYVIFKENHWNKFGTEDPYYEEYELEQWSFFGGTKKKKFKKPREIPKGLSENDTNILKKVMRRAYHLDMAFNFLGYRIGWNGIIGIIPVIGDFLAIFLSLMLYKLTFELDDGLPLFIHLKLLFNILLDFLLGLVPIVGDFIEVMYKSNSRNALILEKHLNTKSELELSKKENKHELKYNRNSRLNSNSSQESRAVIQEILKNQDEKSSKPSSSNPTNEIKIKERHHIGKDPEITNISFRERGLSK</sequence>
<evidence type="ECO:0008006" key="5">
    <source>
        <dbReference type="Google" id="ProtNLM"/>
    </source>
</evidence>
<feature type="region of interest" description="Disordered" evidence="1">
    <location>
        <begin position="208"/>
        <end position="253"/>
    </location>
</feature>